<name>A0AAV2RWA1_MEGNR</name>
<dbReference type="PANTHER" id="PTHR12236:SF79">
    <property type="entry name" value="CUTICULAR PROTEIN 50CB-RELATED"/>
    <property type="match status" value="1"/>
</dbReference>
<evidence type="ECO:0000313" key="5">
    <source>
        <dbReference type="EMBL" id="CAL4139404.1"/>
    </source>
</evidence>
<evidence type="ECO:0000313" key="6">
    <source>
        <dbReference type="Proteomes" id="UP001497623"/>
    </source>
</evidence>
<dbReference type="PANTHER" id="PTHR12236">
    <property type="entry name" value="STRUCTURAL CONTITUENT OF CUTICLE"/>
    <property type="match status" value="1"/>
</dbReference>
<sequence>MAEWCIATLVFAHIFTVFGLPREQFDFSSQDFDNPLSTLPRNTFNSDQTTYSTISTLTNDETFRLNLPGWTRHAEVLPHKNVESDFTDHVTGYTAPAINYFASLTGNRDRSDSSEEQESFSNKKRNGNAATSSVFFRLGNSPVTQYRVVHEPSIRHRGRSESKKMITIEKARFIGMSRNPPDFKPFIGKQSSNNFSLNQNQKAGNPVKNSESIQAQYIGKTVNPPDFNPFIAKPFLNNVTQYQIKKQNPHISFNNGANIQTYVAGENVKSPELNLISLKPTVSVERNISLPNTNSKRIITFAGENKENLPLDNSNGDVKSISFLNPHLINYQQQNIKDLVTTKTNIKSTFPALFIKNITPKILIQTRNLTYTSNLALKRSQNSPKLFPGLFTNSKPPQVQLTNRNVQNNPGHTSLLSSAIQNPNVKNIPMQRNLIFSTTNPIQKSVLLRTFTLPNIDKSSIQKNVSPSVNTHTSYPRIITQKSTLGPKIAQSNIKNSSVHTSSKSLLGNSHISDSEGIQLQKEDSVSQQSEKKSIPGTNFQFELPRTDDTYFYSYDINSNKRPEQFNGRNLGQAEKRENGRTTGRYYVQLPDGRTQVVTYYADHTGYHPTVSYFGTKNI</sequence>
<dbReference type="GO" id="GO:0042302">
    <property type="term" value="F:structural constituent of cuticle"/>
    <property type="evidence" value="ECO:0007669"/>
    <property type="project" value="UniProtKB-UniRule"/>
</dbReference>
<comment type="caution">
    <text evidence="5">The sequence shown here is derived from an EMBL/GenBank/DDBJ whole genome shotgun (WGS) entry which is preliminary data.</text>
</comment>
<dbReference type="Proteomes" id="UP001497623">
    <property type="component" value="Unassembled WGS sequence"/>
</dbReference>
<gene>
    <name evidence="5" type="ORF">MNOR_LOCUS28444</name>
</gene>
<dbReference type="EMBL" id="CAXKWB010031402">
    <property type="protein sequence ID" value="CAL4139404.1"/>
    <property type="molecule type" value="Genomic_DNA"/>
</dbReference>
<keyword evidence="6" id="KW-1185">Reference proteome</keyword>
<accession>A0AAV2RWA1</accession>
<keyword evidence="4" id="KW-0732">Signal</keyword>
<dbReference type="PROSITE" id="PS51155">
    <property type="entry name" value="CHIT_BIND_RR_2"/>
    <property type="match status" value="1"/>
</dbReference>
<dbReference type="PROSITE" id="PS00233">
    <property type="entry name" value="CHIT_BIND_RR_1"/>
    <property type="match status" value="1"/>
</dbReference>
<dbReference type="GO" id="GO:0031012">
    <property type="term" value="C:extracellular matrix"/>
    <property type="evidence" value="ECO:0007669"/>
    <property type="project" value="TreeGrafter"/>
</dbReference>
<dbReference type="AlphaFoldDB" id="A0AAV2RWA1"/>
<feature type="region of interest" description="Disordered" evidence="3">
    <location>
        <begin position="106"/>
        <end position="126"/>
    </location>
</feature>
<evidence type="ECO:0000256" key="3">
    <source>
        <dbReference type="SAM" id="MobiDB-lite"/>
    </source>
</evidence>
<feature type="signal peptide" evidence="4">
    <location>
        <begin position="1"/>
        <end position="19"/>
    </location>
</feature>
<keyword evidence="1 2" id="KW-0193">Cuticle</keyword>
<evidence type="ECO:0000256" key="1">
    <source>
        <dbReference type="ARBA" id="ARBA00022460"/>
    </source>
</evidence>
<evidence type="ECO:0000256" key="4">
    <source>
        <dbReference type="SAM" id="SignalP"/>
    </source>
</evidence>
<proteinExistence type="predicted"/>
<dbReference type="InterPro" id="IPR031311">
    <property type="entry name" value="CHIT_BIND_RR_consensus"/>
</dbReference>
<evidence type="ECO:0000256" key="2">
    <source>
        <dbReference type="PROSITE-ProRule" id="PRU00497"/>
    </source>
</evidence>
<dbReference type="InterPro" id="IPR000618">
    <property type="entry name" value="Insect_cuticle"/>
</dbReference>
<feature type="chain" id="PRO_5043819583" evidence="4">
    <location>
        <begin position="20"/>
        <end position="619"/>
    </location>
</feature>
<feature type="compositionally biased region" description="Basic and acidic residues" evidence="3">
    <location>
        <begin position="521"/>
        <end position="534"/>
    </location>
</feature>
<dbReference type="GO" id="GO:0005615">
    <property type="term" value="C:extracellular space"/>
    <property type="evidence" value="ECO:0007669"/>
    <property type="project" value="TreeGrafter"/>
</dbReference>
<feature type="region of interest" description="Disordered" evidence="3">
    <location>
        <begin position="517"/>
        <end position="540"/>
    </location>
</feature>
<reference evidence="5 6" key="1">
    <citation type="submission" date="2024-05" db="EMBL/GenBank/DDBJ databases">
        <authorList>
            <person name="Wallberg A."/>
        </authorList>
    </citation>
    <scope>NUCLEOTIDE SEQUENCE [LARGE SCALE GENOMIC DNA]</scope>
</reference>
<dbReference type="InterPro" id="IPR051217">
    <property type="entry name" value="Insect_Cuticle_Struc_Prot"/>
</dbReference>
<dbReference type="Pfam" id="PF00379">
    <property type="entry name" value="Chitin_bind_4"/>
    <property type="match status" value="1"/>
</dbReference>
<protein>
    <submittedName>
        <fullName evidence="5">Uncharacterized protein</fullName>
    </submittedName>
</protein>
<organism evidence="5 6">
    <name type="scientific">Meganyctiphanes norvegica</name>
    <name type="common">Northern krill</name>
    <name type="synonym">Thysanopoda norvegica</name>
    <dbReference type="NCBI Taxonomy" id="48144"/>
    <lineage>
        <taxon>Eukaryota</taxon>
        <taxon>Metazoa</taxon>
        <taxon>Ecdysozoa</taxon>
        <taxon>Arthropoda</taxon>
        <taxon>Crustacea</taxon>
        <taxon>Multicrustacea</taxon>
        <taxon>Malacostraca</taxon>
        <taxon>Eumalacostraca</taxon>
        <taxon>Eucarida</taxon>
        <taxon>Euphausiacea</taxon>
        <taxon>Euphausiidae</taxon>
        <taxon>Meganyctiphanes</taxon>
    </lineage>
</organism>